<name>A0A193DVG5_DROSI</name>
<evidence type="ECO:0000256" key="1">
    <source>
        <dbReference type="SAM" id="Phobius"/>
    </source>
</evidence>
<protein>
    <submittedName>
        <fullName evidence="3">Env protein</fullName>
    </submittedName>
</protein>
<organism evidence="3">
    <name type="scientific">Drosophila simulans</name>
    <name type="common">Fruit fly</name>
    <dbReference type="NCBI Taxonomy" id="7240"/>
    <lineage>
        <taxon>Eukaryota</taxon>
        <taxon>Metazoa</taxon>
        <taxon>Ecdysozoa</taxon>
        <taxon>Arthropoda</taxon>
        <taxon>Hexapoda</taxon>
        <taxon>Insecta</taxon>
        <taxon>Pterygota</taxon>
        <taxon>Neoptera</taxon>
        <taxon>Endopterygota</taxon>
        <taxon>Diptera</taxon>
        <taxon>Brachycera</taxon>
        <taxon>Muscomorpha</taxon>
        <taxon>Ephydroidea</taxon>
        <taxon>Drosophilidae</taxon>
        <taxon>Drosophila</taxon>
        <taxon>Sophophora</taxon>
    </lineage>
</organism>
<evidence type="ECO:0000256" key="2">
    <source>
        <dbReference type="SAM" id="SignalP"/>
    </source>
</evidence>
<keyword evidence="2" id="KW-0732">Signal</keyword>
<proteinExistence type="predicted"/>
<keyword evidence="1" id="KW-0472">Membrane</keyword>
<keyword evidence="1" id="KW-0812">Transmembrane</keyword>
<gene>
    <name evidence="3" type="primary">env</name>
</gene>
<dbReference type="EMBL" id="KX196449">
    <property type="protein sequence ID" value="ANN46822.1"/>
    <property type="molecule type" value="Genomic_DNA"/>
</dbReference>
<accession>A0A193DVG5</accession>
<feature type="chain" id="PRO_5012204427" evidence="2">
    <location>
        <begin position="16"/>
        <end position="524"/>
    </location>
</feature>
<feature type="transmembrane region" description="Helical" evidence="1">
    <location>
        <begin position="433"/>
        <end position="455"/>
    </location>
</feature>
<dbReference type="AlphaFoldDB" id="A0A193DVG5"/>
<keyword evidence="1" id="KW-1133">Transmembrane helix</keyword>
<reference evidence="3" key="1">
    <citation type="submission" date="2016-07" db="EMBL/GenBank/DDBJ databases">
        <title>Natural Courtship Song Variation Caused by an Intronic Retroelement in an Ion Channel Gene.</title>
        <authorList>
            <person name="Ding Y."/>
            <person name="Stern D.L."/>
        </authorList>
    </citation>
    <scope>NUCLEOTIDE SEQUENCE</scope>
    <source>
        <strain evidence="3">5</strain>
    </source>
</reference>
<sequence>MTLLIMCLLPTLSTAMINITPIQVETGFISLGESTVELVSEFKMVLHIISPKEILELTNIIQNNTKILVKKDKHRLDTEIETIKIKIRSITPNSLARQKRGLINAIGKTQKWLTGLMDDDDREIIMNHLLNNQENQNNIFNNINKQVKINNDLQNSINTLKEVILDDREKITKTLNNIETYNTMLRTDIMYHDQLLKLKFLHDKVDTILDTIASAKYNLFHPSILTNEEFILYNIDFYKIKLIRMGVMTYDTNIIIAIKIPTNIITTTVFLITPLTNQKNKRIDMSPERVIKIENKTYTYEEQKTINELKLSSNCIIKRNCKMIEDVEFKTKLINEGTLLISNAQDNEIQYNCNNTTKSEILRGNFLIEFTNCTVLIDETYYKNSQEIYIQSFANEEEEENSFNFTEKLTFKEIVLKEIENTKTIKRIKIQTIVSNSFGIVSITLVLLFIGIYSYNKCKRGIQENPSSKGGGVMQPIKVAQTNNIIVQKAKAGQTNKLMHGNADNDEISIIMQRYLNRDQISKA</sequence>
<feature type="signal peptide" evidence="2">
    <location>
        <begin position="1"/>
        <end position="15"/>
    </location>
</feature>
<evidence type="ECO:0000313" key="3">
    <source>
        <dbReference type="EMBL" id="ANN46822.1"/>
    </source>
</evidence>